<accession>A0A3L6R069</accession>
<keyword evidence="2" id="KW-1185">Reference proteome</keyword>
<sequence length="96" mass="10885">MLARYELGYKKAQFFPYWTSVLSSMSPVKLSPPDAVREALSLTPEQLHGSKSMDQNSTPVQDDNLHLYGRIQQQVNHQPRRALSTAATMLKLLRKA</sequence>
<name>A0A3L6R069_PANMI</name>
<reference evidence="2" key="1">
    <citation type="journal article" date="2019" name="Nat. Commun.">
        <title>The genome of broomcorn millet.</title>
        <authorList>
            <person name="Zou C."/>
            <person name="Miki D."/>
            <person name="Li D."/>
            <person name="Tang Q."/>
            <person name="Xiao L."/>
            <person name="Rajput S."/>
            <person name="Deng P."/>
            <person name="Jia W."/>
            <person name="Huang R."/>
            <person name="Zhang M."/>
            <person name="Sun Y."/>
            <person name="Hu J."/>
            <person name="Fu X."/>
            <person name="Schnable P.S."/>
            <person name="Li F."/>
            <person name="Zhang H."/>
            <person name="Feng B."/>
            <person name="Zhu X."/>
            <person name="Liu R."/>
            <person name="Schnable J.C."/>
            <person name="Zhu J.-K."/>
            <person name="Zhang H."/>
        </authorList>
    </citation>
    <scope>NUCLEOTIDE SEQUENCE [LARGE SCALE GENOMIC DNA]</scope>
</reference>
<gene>
    <name evidence="1" type="ORF">C2845_PM08G13190</name>
</gene>
<evidence type="ECO:0000313" key="1">
    <source>
        <dbReference type="EMBL" id="RLM92368.1"/>
    </source>
</evidence>
<dbReference type="AlphaFoldDB" id="A0A3L6R069"/>
<protein>
    <submittedName>
        <fullName evidence="1">Uncharacterized protein</fullName>
    </submittedName>
</protein>
<dbReference type="EMBL" id="PQIB02000010">
    <property type="protein sequence ID" value="RLM92368.1"/>
    <property type="molecule type" value="Genomic_DNA"/>
</dbReference>
<organism evidence="1 2">
    <name type="scientific">Panicum miliaceum</name>
    <name type="common">Proso millet</name>
    <name type="synonym">Broomcorn millet</name>
    <dbReference type="NCBI Taxonomy" id="4540"/>
    <lineage>
        <taxon>Eukaryota</taxon>
        <taxon>Viridiplantae</taxon>
        <taxon>Streptophyta</taxon>
        <taxon>Embryophyta</taxon>
        <taxon>Tracheophyta</taxon>
        <taxon>Spermatophyta</taxon>
        <taxon>Magnoliopsida</taxon>
        <taxon>Liliopsida</taxon>
        <taxon>Poales</taxon>
        <taxon>Poaceae</taxon>
        <taxon>PACMAD clade</taxon>
        <taxon>Panicoideae</taxon>
        <taxon>Panicodae</taxon>
        <taxon>Paniceae</taxon>
        <taxon>Panicinae</taxon>
        <taxon>Panicum</taxon>
        <taxon>Panicum sect. Panicum</taxon>
    </lineage>
</organism>
<dbReference type="OrthoDB" id="664370at2759"/>
<evidence type="ECO:0000313" key="2">
    <source>
        <dbReference type="Proteomes" id="UP000275267"/>
    </source>
</evidence>
<dbReference type="Proteomes" id="UP000275267">
    <property type="component" value="Unassembled WGS sequence"/>
</dbReference>
<proteinExistence type="predicted"/>
<comment type="caution">
    <text evidence="1">The sequence shown here is derived from an EMBL/GenBank/DDBJ whole genome shotgun (WGS) entry which is preliminary data.</text>
</comment>